<dbReference type="InterPro" id="IPR000184">
    <property type="entry name" value="Bac_surfAg_D15"/>
</dbReference>
<evidence type="ECO:0000256" key="1">
    <source>
        <dbReference type="ARBA" id="ARBA00004374"/>
    </source>
</evidence>
<gene>
    <name evidence="7" type="ORF">PSTT_00787</name>
</gene>
<evidence type="ECO:0000256" key="2">
    <source>
        <dbReference type="ARBA" id="ARBA00010913"/>
    </source>
</evidence>
<comment type="caution">
    <text evidence="7">The sequence shown here is derived from an EMBL/GenBank/DDBJ whole genome shotgun (WGS) entry which is preliminary data.</text>
</comment>
<sequence>AEEEGSKLEDRLVRWRKNAGSLRLGTGPNSSEYHLKTGHSIMSASHLTGSTPPSPPQILFDEGDVERQLVWHQNRLQSRLDAHQRRVIADLARFHRSDLYKLSAVRVVGGHHTRPEFLSEIFGPILGDGDERTLPESYDLGRASRQTGQAGHLLASTTPDKDEPRGIEALVNVIERGRFFLKTSTDVGNGEGALTGLARARNVCGRAEVLEASVGLGNKTRASCQLRAEAPLWAARARAELAVNASERDLSGFASCNETVKSVAAKLKTETGYGAHEISYELATRTIGSLLPGASDSIRQAAAIGPNLKSAVTLSWIPRYTRSVGLSYKGSLLKIVQEYAGLFGQANYMKSTLESAISRPLFNTATVRTVRLRSPHLSAINQRRINFSISFPWDFSVAFMHPMGGRESLFNDRFQLGGPTNVRMFHMNSLGPKDRNDYLGGEKYWAGGLSILAPLPGKSDWPLKLHGFINAGSLLNDLHTLKSQKPSIGIGLGLVGSIQDVRVEANVGMPLVAQKSDGARRGLQVGLGIGFLS</sequence>
<accession>A0A2S4W5B0</accession>
<dbReference type="EMBL" id="PKSL01000004">
    <property type="protein sequence ID" value="POW16964.1"/>
    <property type="molecule type" value="Genomic_DNA"/>
</dbReference>
<evidence type="ECO:0000256" key="3">
    <source>
        <dbReference type="ARBA" id="ARBA00022452"/>
    </source>
</evidence>
<dbReference type="GO" id="GO:0005741">
    <property type="term" value="C:mitochondrial outer membrane"/>
    <property type="evidence" value="ECO:0007669"/>
    <property type="project" value="UniProtKB-SubCell"/>
</dbReference>
<evidence type="ECO:0000256" key="5">
    <source>
        <dbReference type="ARBA" id="ARBA00023136"/>
    </source>
</evidence>
<feature type="non-terminal residue" evidence="7">
    <location>
        <position position="1"/>
    </location>
</feature>
<dbReference type="InterPro" id="IPR039910">
    <property type="entry name" value="D15-like"/>
</dbReference>
<dbReference type="GO" id="GO:0045040">
    <property type="term" value="P:protein insertion into mitochondrial outer membrane"/>
    <property type="evidence" value="ECO:0007669"/>
    <property type="project" value="TreeGrafter"/>
</dbReference>
<feature type="non-terminal residue" evidence="7">
    <location>
        <position position="533"/>
    </location>
</feature>
<evidence type="ECO:0000313" key="8">
    <source>
        <dbReference type="Proteomes" id="UP000239156"/>
    </source>
</evidence>
<protein>
    <recommendedName>
        <fullName evidence="6">Bacterial surface antigen (D15) domain-containing protein</fullName>
    </recommendedName>
</protein>
<feature type="domain" description="Bacterial surface antigen (D15)" evidence="6">
    <location>
        <begin position="202"/>
        <end position="531"/>
    </location>
</feature>
<dbReference type="VEuPathDB" id="FungiDB:PSTT_00787"/>
<keyword evidence="8" id="KW-1185">Reference proteome</keyword>
<dbReference type="Pfam" id="PF01103">
    <property type="entry name" value="Omp85"/>
    <property type="match status" value="1"/>
</dbReference>
<evidence type="ECO:0000313" key="7">
    <source>
        <dbReference type="EMBL" id="POW16964.1"/>
    </source>
</evidence>
<evidence type="ECO:0000256" key="4">
    <source>
        <dbReference type="ARBA" id="ARBA00022692"/>
    </source>
</evidence>
<keyword evidence="4" id="KW-0812">Transmembrane</keyword>
<dbReference type="Gene3D" id="2.40.160.50">
    <property type="entry name" value="membrane protein fhac: a member of the omp85/tpsb transporter family"/>
    <property type="match status" value="1"/>
</dbReference>
<keyword evidence="5" id="KW-0472">Membrane</keyword>
<dbReference type="Proteomes" id="UP000239156">
    <property type="component" value="Unassembled WGS sequence"/>
</dbReference>
<dbReference type="AlphaFoldDB" id="A0A2S4W5B0"/>
<proteinExistence type="inferred from homology"/>
<reference evidence="7" key="1">
    <citation type="submission" date="2017-12" db="EMBL/GenBank/DDBJ databases">
        <title>Gene loss provides genomic basis for host adaptation in cereal stripe rust fungi.</title>
        <authorList>
            <person name="Xia C."/>
        </authorList>
    </citation>
    <scope>NUCLEOTIDE SEQUENCE [LARGE SCALE GENOMIC DNA]</scope>
    <source>
        <strain evidence="7">93-210</strain>
    </source>
</reference>
<evidence type="ECO:0000259" key="6">
    <source>
        <dbReference type="Pfam" id="PF01103"/>
    </source>
</evidence>
<dbReference type="VEuPathDB" id="FungiDB:PSHT_05916"/>
<comment type="subcellular location">
    <subcellularLocation>
        <location evidence="1">Mitochondrion outer membrane</location>
        <topology evidence="1">Multi-pass membrane protein</topology>
    </subcellularLocation>
</comment>
<organism evidence="7 8">
    <name type="scientific">Puccinia striiformis</name>
    <dbReference type="NCBI Taxonomy" id="27350"/>
    <lineage>
        <taxon>Eukaryota</taxon>
        <taxon>Fungi</taxon>
        <taxon>Dikarya</taxon>
        <taxon>Basidiomycota</taxon>
        <taxon>Pucciniomycotina</taxon>
        <taxon>Pucciniomycetes</taxon>
        <taxon>Pucciniales</taxon>
        <taxon>Pucciniaceae</taxon>
        <taxon>Puccinia</taxon>
    </lineage>
</organism>
<dbReference type="PANTHER" id="PTHR12815">
    <property type="entry name" value="SORTING AND ASSEMBLY MACHINERY SAMM50 PROTEIN FAMILY MEMBER"/>
    <property type="match status" value="1"/>
</dbReference>
<name>A0A2S4W5B0_9BASI</name>
<keyword evidence="3" id="KW-1134">Transmembrane beta strand</keyword>
<dbReference type="PANTHER" id="PTHR12815:SF18">
    <property type="entry name" value="SORTING AND ASSEMBLY MACHINERY COMPONENT 50 HOMOLOG"/>
    <property type="match status" value="1"/>
</dbReference>
<comment type="similarity">
    <text evidence="2">Belongs to the SAM50/omp85 family.</text>
</comment>